<feature type="transmembrane region" description="Helical" evidence="6">
    <location>
        <begin position="75"/>
        <end position="94"/>
    </location>
</feature>
<feature type="transmembrane region" description="Helical" evidence="6">
    <location>
        <begin position="106"/>
        <end position="129"/>
    </location>
</feature>
<evidence type="ECO:0000256" key="4">
    <source>
        <dbReference type="ARBA" id="ARBA00022989"/>
    </source>
</evidence>
<feature type="transmembrane region" description="Helical" evidence="6">
    <location>
        <begin position="41"/>
        <end position="63"/>
    </location>
</feature>
<sequence length="293" mass="31760">MNWRKPATLLLTVAITAYLLHKVYAEASKVNLSASSLLSPYFLTAVLTGFVAYLLYTALWYVYVHHASGVSFRRTLLATLSGTYLGFSLNSAVGVLVKVRLLGTDYWYTMGVGLLAIATEFLAGLLLIAFIGKNPIALTIAGALLVAIIFDRVAYYFLYPLFWAIKKLQTLEKMYSGWHRARGELKTVLLAIAVGMLLAVANSTALYLTARTFGVGENYIKFLEAVLYSNFLGGLLGTPGGIGANELGVTLAIGDSPTAIVVAFLYKFITQYAYAIVGAVAFYRLVAGEVKAN</sequence>
<name>W8PMP0_9EURY</name>
<evidence type="ECO:0000256" key="5">
    <source>
        <dbReference type="ARBA" id="ARBA00023136"/>
    </source>
</evidence>
<gene>
    <name evidence="7" type="ORF">BD01_1701</name>
</gene>
<feature type="transmembrane region" description="Helical" evidence="6">
    <location>
        <begin position="188"/>
        <end position="210"/>
    </location>
</feature>
<keyword evidence="5 6" id="KW-0472">Membrane</keyword>
<dbReference type="KEGG" id="tnu:BD01_1701"/>
<dbReference type="STRING" id="195522.BD01_1701"/>
<evidence type="ECO:0000313" key="8">
    <source>
        <dbReference type="Proteomes" id="UP000019434"/>
    </source>
</evidence>
<proteinExistence type="predicted"/>
<dbReference type="AlphaFoldDB" id="W8PMP0"/>
<evidence type="ECO:0000313" key="7">
    <source>
        <dbReference type="EMBL" id="AHL23304.1"/>
    </source>
</evidence>
<evidence type="ECO:0000256" key="1">
    <source>
        <dbReference type="ARBA" id="ARBA00004651"/>
    </source>
</evidence>
<dbReference type="Pfam" id="PF03706">
    <property type="entry name" value="LPG_synthase_TM"/>
    <property type="match status" value="1"/>
</dbReference>
<keyword evidence="8" id="KW-1185">Reference proteome</keyword>
<evidence type="ECO:0000256" key="3">
    <source>
        <dbReference type="ARBA" id="ARBA00022692"/>
    </source>
</evidence>
<keyword evidence="3 6" id="KW-0812">Transmembrane</keyword>
<evidence type="ECO:0000256" key="2">
    <source>
        <dbReference type="ARBA" id="ARBA00022475"/>
    </source>
</evidence>
<dbReference type="InterPro" id="IPR022791">
    <property type="entry name" value="L-PG_synthase/AglD"/>
</dbReference>
<protein>
    <submittedName>
        <fullName evidence="7">Uncharacterized protein</fullName>
    </submittedName>
</protein>
<accession>W8PMP0</accession>
<feature type="transmembrane region" description="Helical" evidence="6">
    <location>
        <begin position="222"/>
        <end position="244"/>
    </location>
</feature>
<dbReference type="OrthoDB" id="86200at2157"/>
<evidence type="ECO:0000256" key="6">
    <source>
        <dbReference type="SAM" id="Phobius"/>
    </source>
</evidence>
<feature type="transmembrane region" description="Helical" evidence="6">
    <location>
        <begin position="264"/>
        <end position="286"/>
    </location>
</feature>
<dbReference type="HOGENOM" id="CLU_081190_0_0_2"/>
<dbReference type="EMBL" id="CP007264">
    <property type="protein sequence ID" value="AHL23304.1"/>
    <property type="molecule type" value="Genomic_DNA"/>
</dbReference>
<comment type="subcellular location">
    <subcellularLocation>
        <location evidence="1">Cell membrane</location>
        <topology evidence="1">Multi-pass membrane protein</topology>
    </subcellularLocation>
</comment>
<feature type="transmembrane region" description="Helical" evidence="6">
    <location>
        <begin position="136"/>
        <end position="158"/>
    </location>
</feature>
<keyword evidence="2" id="KW-1003">Cell membrane</keyword>
<dbReference type="GeneID" id="24958245"/>
<dbReference type="eggNOG" id="arCOG00903">
    <property type="taxonomic scope" value="Archaea"/>
</dbReference>
<reference evidence="7 8" key="1">
    <citation type="submission" date="2014-02" db="EMBL/GenBank/DDBJ databases">
        <title>Genome Sequence of an Hyperthermophilic Archaeon, Thermococcus nautili 30-1, producing viral vesicles.</title>
        <authorList>
            <person name="Oberto J."/>
            <person name="Gaudin M."/>
            <person name="Cossu M."/>
            <person name="Gorlas A."/>
            <person name="Slesarev A."/>
            <person name="Marguet E."/>
            <person name="Forterre P."/>
        </authorList>
    </citation>
    <scope>NUCLEOTIDE SEQUENCE [LARGE SCALE GENOMIC DNA]</scope>
    <source>
        <strain evidence="7 8">30-1</strain>
    </source>
</reference>
<dbReference type="GO" id="GO:0005886">
    <property type="term" value="C:plasma membrane"/>
    <property type="evidence" value="ECO:0007669"/>
    <property type="project" value="UniProtKB-SubCell"/>
</dbReference>
<keyword evidence="4 6" id="KW-1133">Transmembrane helix</keyword>
<dbReference type="Proteomes" id="UP000019434">
    <property type="component" value="Chromosome"/>
</dbReference>
<dbReference type="RefSeq" id="WP_042693281.1">
    <property type="nucleotide sequence ID" value="NZ_CP007264.1"/>
</dbReference>
<organism evidence="7 8">
    <name type="scientific">Thermococcus nautili</name>
    <dbReference type="NCBI Taxonomy" id="195522"/>
    <lineage>
        <taxon>Archaea</taxon>
        <taxon>Methanobacteriati</taxon>
        <taxon>Methanobacteriota</taxon>
        <taxon>Thermococci</taxon>
        <taxon>Thermococcales</taxon>
        <taxon>Thermococcaceae</taxon>
        <taxon>Thermococcus</taxon>
    </lineage>
</organism>